<dbReference type="GO" id="GO:0016705">
    <property type="term" value="F:oxidoreductase activity, acting on paired donors, with incorporation or reduction of molecular oxygen"/>
    <property type="evidence" value="ECO:0007669"/>
    <property type="project" value="InterPro"/>
</dbReference>
<evidence type="ECO:0000256" key="5">
    <source>
        <dbReference type="ARBA" id="ARBA00022723"/>
    </source>
</evidence>
<comment type="caution">
    <text evidence="12">The sequence shown here is derived from an EMBL/GenBank/DDBJ whole genome shotgun (WGS) entry which is preliminary data.</text>
</comment>
<comment type="function">
    <text evidence="9">Cytochromes P450 are a group of heme-thiolate monooxygenases. They oxidize a variety of structurally unrelated compounds, including steroids, fatty acids, and xenobiotics.</text>
</comment>
<protein>
    <submittedName>
        <fullName evidence="12">Cytochrome P450 3A2</fullName>
    </submittedName>
</protein>
<dbReference type="InterPro" id="IPR050705">
    <property type="entry name" value="Cytochrome_P450_3A"/>
</dbReference>
<evidence type="ECO:0000256" key="4">
    <source>
        <dbReference type="ARBA" id="ARBA00022617"/>
    </source>
</evidence>
<dbReference type="EMBL" id="NEDP02076728">
    <property type="protein sequence ID" value="OWF35423.1"/>
    <property type="molecule type" value="Genomic_DNA"/>
</dbReference>
<gene>
    <name evidence="12" type="ORF">KP79_PYT24574</name>
</gene>
<dbReference type="Pfam" id="PF00067">
    <property type="entry name" value="p450"/>
    <property type="match status" value="1"/>
</dbReference>
<dbReference type="PRINTS" id="PR00463">
    <property type="entry name" value="EP450I"/>
</dbReference>
<keyword evidence="8 10" id="KW-0408">Iron</keyword>
<dbReference type="Proteomes" id="UP000242188">
    <property type="component" value="Unassembled WGS sequence"/>
</dbReference>
<dbReference type="GO" id="GO:0005506">
    <property type="term" value="F:iron ion binding"/>
    <property type="evidence" value="ECO:0007669"/>
    <property type="project" value="InterPro"/>
</dbReference>
<dbReference type="PANTHER" id="PTHR24302">
    <property type="entry name" value="CYTOCHROME P450 FAMILY 3"/>
    <property type="match status" value="1"/>
</dbReference>
<dbReference type="OrthoDB" id="2789670at2759"/>
<dbReference type="FunFam" id="1.10.630.10:FF:000042">
    <property type="entry name" value="Cytochrome P450"/>
    <property type="match status" value="1"/>
</dbReference>
<dbReference type="GO" id="GO:0008395">
    <property type="term" value="F:steroid hydroxylase activity"/>
    <property type="evidence" value="ECO:0007669"/>
    <property type="project" value="TreeGrafter"/>
</dbReference>
<evidence type="ECO:0000256" key="2">
    <source>
        <dbReference type="ARBA" id="ARBA00004406"/>
    </source>
</evidence>
<evidence type="ECO:0000256" key="11">
    <source>
        <dbReference type="RuleBase" id="RU000461"/>
    </source>
</evidence>
<dbReference type="AlphaFoldDB" id="A0A210PG00"/>
<dbReference type="GO" id="GO:0020037">
    <property type="term" value="F:heme binding"/>
    <property type="evidence" value="ECO:0007669"/>
    <property type="project" value="InterPro"/>
</dbReference>
<evidence type="ECO:0000313" key="12">
    <source>
        <dbReference type="EMBL" id="OWF35423.1"/>
    </source>
</evidence>
<keyword evidence="5 10" id="KW-0479">Metal-binding</keyword>
<keyword evidence="4 10" id="KW-0349">Heme</keyword>
<keyword evidence="11" id="KW-0503">Monooxygenase</keyword>
<keyword evidence="6" id="KW-0256">Endoplasmic reticulum</keyword>
<evidence type="ECO:0000256" key="9">
    <source>
        <dbReference type="ARBA" id="ARBA00043906"/>
    </source>
</evidence>
<dbReference type="Gene3D" id="1.10.630.10">
    <property type="entry name" value="Cytochrome P450"/>
    <property type="match status" value="1"/>
</dbReference>
<accession>A0A210PG00</accession>
<dbReference type="SUPFAM" id="SSF48264">
    <property type="entry name" value="Cytochrome P450"/>
    <property type="match status" value="1"/>
</dbReference>
<comment type="subcellular location">
    <subcellularLocation>
        <location evidence="2">Endoplasmic reticulum membrane</location>
        <topology evidence="2">Peripheral membrane protein</topology>
    </subcellularLocation>
    <subcellularLocation>
        <location evidence="1">Microsome membrane</location>
        <topology evidence="1">Peripheral membrane protein</topology>
    </subcellularLocation>
</comment>
<evidence type="ECO:0000256" key="6">
    <source>
        <dbReference type="ARBA" id="ARBA00022848"/>
    </source>
</evidence>
<organism evidence="12 13">
    <name type="scientific">Mizuhopecten yessoensis</name>
    <name type="common">Japanese scallop</name>
    <name type="synonym">Patinopecten yessoensis</name>
    <dbReference type="NCBI Taxonomy" id="6573"/>
    <lineage>
        <taxon>Eukaryota</taxon>
        <taxon>Metazoa</taxon>
        <taxon>Spiralia</taxon>
        <taxon>Lophotrochozoa</taxon>
        <taxon>Mollusca</taxon>
        <taxon>Bivalvia</taxon>
        <taxon>Autobranchia</taxon>
        <taxon>Pteriomorphia</taxon>
        <taxon>Pectinida</taxon>
        <taxon>Pectinoidea</taxon>
        <taxon>Pectinidae</taxon>
        <taxon>Mizuhopecten</taxon>
    </lineage>
</organism>
<sequence length="488" mass="55411">MSRDFLTFKRMGLPGPTPLPIVGNVIALASEGTRAFDLNALNKYGKVYGHFDGFAANLVVADKEILREILVKQFNNFPDRFSFEEFSGDLRHGLANVKGEHWKQNRNTITPTFSSGKLRKMGPLIQKACDTLMKTSRQLIKSGDDGQVEMKRLFGGFTMDVISSTAFGIQADSQSNPDDLFVKHAKKMFDLSVTNPYKLLMMYLPALKPLFLKLGVCIFPRDSMAYFRKLTSQLLDERRRNKEVDRNDFLQLMINAQEGRLELGDEDSKEQGDNSSKQNIRCLTFDEIVGNAELFFAAGYETTALTLTMNAYNLATNPECQERLRQEIVEKIGSEKIDSENVTKLQYLDKCINETLRMFTPALRIDRVCVKTTKVKDITIPAGMTVTVPVYAIHHDPEVWEKPDVFNPERFSASERANQDPLDFMPFGYGPRSCIAMRLALLEVKMATADIVQNFRFSVGSKTDIPPKMEDGFFLKPKHLWLKTEEIK</sequence>
<evidence type="ECO:0000256" key="1">
    <source>
        <dbReference type="ARBA" id="ARBA00004174"/>
    </source>
</evidence>
<evidence type="ECO:0000256" key="7">
    <source>
        <dbReference type="ARBA" id="ARBA00023002"/>
    </source>
</evidence>
<keyword evidence="7 11" id="KW-0560">Oxidoreductase</keyword>
<dbReference type="PRINTS" id="PR00385">
    <property type="entry name" value="P450"/>
</dbReference>
<comment type="similarity">
    <text evidence="3 11">Belongs to the cytochrome P450 family.</text>
</comment>
<evidence type="ECO:0000256" key="8">
    <source>
        <dbReference type="ARBA" id="ARBA00023004"/>
    </source>
</evidence>
<evidence type="ECO:0000256" key="10">
    <source>
        <dbReference type="PIRSR" id="PIRSR602401-1"/>
    </source>
</evidence>
<dbReference type="InterPro" id="IPR017972">
    <property type="entry name" value="Cyt_P450_CS"/>
</dbReference>
<name>A0A210PG00_MIZYE</name>
<comment type="cofactor">
    <cofactor evidence="10">
        <name>heme</name>
        <dbReference type="ChEBI" id="CHEBI:30413"/>
    </cofactor>
</comment>
<proteinExistence type="inferred from homology"/>
<dbReference type="InterPro" id="IPR001128">
    <property type="entry name" value="Cyt_P450"/>
</dbReference>
<dbReference type="PROSITE" id="PS00086">
    <property type="entry name" value="CYTOCHROME_P450"/>
    <property type="match status" value="1"/>
</dbReference>
<reference evidence="12 13" key="1">
    <citation type="journal article" date="2017" name="Nat. Ecol. Evol.">
        <title>Scallop genome provides insights into evolution of bilaterian karyotype and development.</title>
        <authorList>
            <person name="Wang S."/>
            <person name="Zhang J."/>
            <person name="Jiao W."/>
            <person name="Li J."/>
            <person name="Xun X."/>
            <person name="Sun Y."/>
            <person name="Guo X."/>
            <person name="Huan P."/>
            <person name="Dong B."/>
            <person name="Zhang L."/>
            <person name="Hu X."/>
            <person name="Sun X."/>
            <person name="Wang J."/>
            <person name="Zhao C."/>
            <person name="Wang Y."/>
            <person name="Wang D."/>
            <person name="Huang X."/>
            <person name="Wang R."/>
            <person name="Lv J."/>
            <person name="Li Y."/>
            <person name="Zhang Z."/>
            <person name="Liu B."/>
            <person name="Lu W."/>
            <person name="Hui Y."/>
            <person name="Liang J."/>
            <person name="Zhou Z."/>
            <person name="Hou R."/>
            <person name="Li X."/>
            <person name="Liu Y."/>
            <person name="Li H."/>
            <person name="Ning X."/>
            <person name="Lin Y."/>
            <person name="Zhao L."/>
            <person name="Xing Q."/>
            <person name="Dou J."/>
            <person name="Li Y."/>
            <person name="Mao J."/>
            <person name="Guo H."/>
            <person name="Dou H."/>
            <person name="Li T."/>
            <person name="Mu C."/>
            <person name="Jiang W."/>
            <person name="Fu Q."/>
            <person name="Fu X."/>
            <person name="Miao Y."/>
            <person name="Liu J."/>
            <person name="Yu Q."/>
            <person name="Li R."/>
            <person name="Liao H."/>
            <person name="Li X."/>
            <person name="Kong Y."/>
            <person name="Jiang Z."/>
            <person name="Chourrout D."/>
            <person name="Li R."/>
            <person name="Bao Z."/>
        </authorList>
    </citation>
    <scope>NUCLEOTIDE SEQUENCE [LARGE SCALE GENOMIC DNA]</scope>
    <source>
        <strain evidence="12 13">PY_sf001</strain>
    </source>
</reference>
<keyword evidence="6" id="KW-0492">Microsome</keyword>
<dbReference type="CDD" id="cd11055">
    <property type="entry name" value="CYP3A-like"/>
    <property type="match status" value="1"/>
</dbReference>
<evidence type="ECO:0000313" key="13">
    <source>
        <dbReference type="Proteomes" id="UP000242188"/>
    </source>
</evidence>
<dbReference type="InterPro" id="IPR002401">
    <property type="entry name" value="Cyt_P450_E_grp-I"/>
</dbReference>
<feature type="binding site" description="axial binding residue" evidence="10">
    <location>
        <position position="434"/>
    </location>
    <ligand>
        <name>heme</name>
        <dbReference type="ChEBI" id="CHEBI:30413"/>
    </ligand>
    <ligandPart>
        <name>Fe</name>
        <dbReference type="ChEBI" id="CHEBI:18248"/>
    </ligandPart>
</feature>
<dbReference type="PANTHER" id="PTHR24302:SF15">
    <property type="entry name" value="FATTY-ACID PEROXYGENASE"/>
    <property type="match status" value="1"/>
</dbReference>
<dbReference type="InterPro" id="IPR036396">
    <property type="entry name" value="Cyt_P450_sf"/>
</dbReference>
<dbReference type="STRING" id="6573.A0A210PG00"/>
<dbReference type="GO" id="GO:0005789">
    <property type="term" value="C:endoplasmic reticulum membrane"/>
    <property type="evidence" value="ECO:0007669"/>
    <property type="project" value="UniProtKB-SubCell"/>
</dbReference>
<keyword evidence="13" id="KW-1185">Reference proteome</keyword>
<evidence type="ECO:0000256" key="3">
    <source>
        <dbReference type="ARBA" id="ARBA00010617"/>
    </source>
</evidence>